<name>A0ABW4KD44_9BACI</name>
<protein>
    <submittedName>
        <fullName evidence="1">Uncharacterized protein</fullName>
    </submittedName>
</protein>
<evidence type="ECO:0000313" key="2">
    <source>
        <dbReference type="Proteomes" id="UP001597301"/>
    </source>
</evidence>
<comment type="caution">
    <text evidence="1">The sequence shown here is derived from an EMBL/GenBank/DDBJ whole genome shotgun (WGS) entry which is preliminary data.</text>
</comment>
<sequence>MWVCIDHLKEAVNSAKAPYLIKPRCRMRCSLCEKDAIVKLFDETVTLQYQVSRKAYVE</sequence>
<proteinExistence type="predicted"/>
<gene>
    <name evidence="1" type="ORF">ACFSCZ_01035</name>
</gene>
<dbReference type="RefSeq" id="WP_380771663.1">
    <property type="nucleotide sequence ID" value="NZ_JBHUEO010000003.1"/>
</dbReference>
<accession>A0ABW4KD44</accession>
<dbReference type="Proteomes" id="UP001597301">
    <property type="component" value="Unassembled WGS sequence"/>
</dbReference>
<organism evidence="1 2">
    <name type="scientific">Siminovitchia sediminis</name>
    <dbReference type="NCBI Taxonomy" id="1274353"/>
    <lineage>
        <taxon>Bacteria</taxon>
        <taxon>Bacillati</taxon>
        <taxon>Bacillota</taxon>
        <taxon>Bacilli</taxon>
        <taxon>Bacillales</taxon>
        <taxon>Bacillaceae</taxon>
        <taxon>Siminovitchia</taxon>
    </lineage>
</organism>
<reference evidence="2" key="1">
    <citation type="journal article" date="2019" name="Int. J. Syst. Evol. Microbiol.">
        <title>The Global Catalogue of Microorganisms (GCM) 10K type strain sequencing project: providing services to taxonomists for standard genome sequencing and annotation.</title>
        <authorList>
            <consortium name="The Broad Institute Genomics Platform"/>
            <consortium name="The Broad Institute Genome Sequencing Center for Infectious Disease"/>
            <person name="Wu L."/>
            <person name="Ma J."/>
        </authorList>
    </citation>
    <scope>NUCLEOTIDE SEQUENCE [LARGE SCALE GENOMIC DNA]</scope>
    <source>
        <strain evidence="2">CGMCC 1.12295</strain>
    </source>
</reference>
<dbReference type="EMBL" id="JBHUEO010000003">
    <property type="protein sequence ID" value="MFD1705333.1"/>
    <property type="molecule type" value="Genomic_DNA"/>
</dbReference>
<keyword evidence="2" id="KW-1185">Reference proteome</keyword>
<evidence type="ECO:0000313" key="1">
    <source>
        <dbReference type="EMBL" id="MFD1705333.1"/>
    </source>
</evidence>